<dbReference type="EMBL" id="AWSO01001295">
    <property type="protein sequence ID" value="ESK84449.1"/>
    <property type="molecule type" value="Genomic_DNA"/>
</dbReference>
<dbReference type="KEGG" id="mrr:Moror_6213"/>
<evidence type="ECO:0000313" key="2">
    <source>
        <dbReference type="Proteomes" id="UP000017559"/>
    </source>
</evidence>
<keyword evidence="2" id="KW-1185">Reference proteome</keyword>
<proteinExistence type="predicted"/>
<gene>
    <name evidence="1" type="ORF">Moror_6213</name>
</gene>
<comment type="caution">
    <text evidence="1">The sequence shown here is derived from an EMBL/GenBank/DDBJ whole genome shotgun (WGS) entry which is preliminary data.</text>
</comment>
<dbReference type="AlphaFoldDB" id="V2XYG5"/>
<dbReference type="Proteomes" id="UP000017559">
    <property type="component" value="Unassembled WGS sequence"/>
</dbReference>
<dbReference type="HOGENOM" id="CLU_2097459_0_0_1"/>
<sequence>MAQIYVSMNSVLSKKHRVYHCKYYPSFTRALGDGSPLPFRIDDCFFRAPTKTPVLENCEDIKRDMRTFEPYQSKLGVIAFNFDVPNFLLTVGKTNIMTMAPCLSWSMVDVFILGAN</sequence>
<organism evidence="1 2">
    <name type="scientific">Moniliophthora roreri (strain MCA 2997)</name>
    <name type="common">Cocoa frosty pod rot fungus</name>
    <name type="synonym">Crinipellis roreri</name>
    <dbReference type="NCBI Taxonomy" id="1381753"/>
    <lineage>
        <taxon>Eukaryota</taxon>
        <taxon>Fungi</taxon>
        <taxon>Dikarya</taxon>
        <taxon>Basidiomycota</taxon>
        <taxon>Agaricomycotina</taxon>
        <taxon>Agaricomycetes</taxon>
        <taxon>Agaricomycetidae</taxon>
        <taxon>Agaricales</taxon>
        <taxon>Marasmiineae</taxon>
        <taxon>Marasmiaceae</taxon>
        <taxon>Moniliophthora</taxon>
    </lineage>
</organism>
<evidence type="ECO:0000313" key="1">
    <source>
        <dbReference type="EMBL" id="ESK84449.1"/>
    </source>
</evidence>
<accession>V2XYG5</accession>
<name>V2XYG5_MONRO</name>
<reference evidence="1 2" key="1">
    <citation type="journal article" date="2014" name="BMC Genomics">
        <title>Genome and secretome analysis of the hemibiotrophic fungal pathogen, Moniliophthora roreri, which causes frosty pod rot disease of cacao: mechanisms of the biotrophic and necrotrophic phases.</title>
        <authorList>
            <person name="Meinhardt L.W."/>
            <person name="Costa G.G.L."/>
            <person name="Thomazella D.P.T."/>
            <person name="Teixeira P.J.P.L."/>
            <person name="Carazzolle M.F."/>
            <person name="Schuster S.C."/>
            <person name="Carlson J.E."/>
            <person name="Guiltinan M.J."/>
            <person name="Mieczkowski P."/>
            <person name="Farmer A."/>
            <person name="Ramaraj T."/>
            <person name="Crozier J."/>
            <person name="Davis R.E."/>
            <person name="Shao J."/>
            <person name="Melnick R.L."/>
            <person name="Pereira G.A.G."/>
            <person name="Bailey B.A."/>
        </authorList>
    </citation>
    <scope>NUCLEOTIDE SEQUENCE [LARGE SCALE GENOMIC DNA]</scope>
    <source>
        <strain evidence="1 2">MCA 2997</strain>
    </source>
</reference>
<protein>
    <submittedName>
        <fullName evidence="1">Uncharacterized protein</fullName>
    </submittedName>
</protein>